<dbReference type="PANTHER" id="PTHR33420:SF3">
    <property type="entry name" value="FIMBRIAL SUBUNIT ELFA"/>
    <property type="match status" value="1"/>
</dbReference>
<evidence type="ECO:0000313" key="6">
    <source>
        <dbReference type="EMBL" id="KVP89797.1"/>
    </source>
</evidence>
<dbReference type="InterPro" id="IPR039458">
    <property type="entry name" value="FimA-like"/>
</dbReference>
<dbReference type="RefSeq" id="WP_059954399.1">
    <property type="nucleotide sequence ID" value="NZ_LPAK01000016.1"/>
</dbReference>
<sequence>MKLAFSSIAALTVAAAAALPTMAHAADGTITVTGAVGTQTCTIEGNGAGGGKDFTVQMPKVSTSALGVGGATAGRTAFNIGLKNCAPASGKVYTHFEAGTTVNSTTGQLFNASGTAKNIEITLLNGSDYSQINLGKAQENSIPVDLANGSATLPYYAQYVAVGGGASAGTVNTSVMYSIMYQ</sequence>
<evidence type="ECO:0000313" key="7">
    <source>
        <dbReference type="Proteomes" id="UP000056453"/>
    </source>
</evidence>
<comment type="subcellular location">
    <subcellularLocation>
        <location evidence="1">Fimbrium</location>
    </subcellularLocation>
</comment>
<comment type="similarity">
    <text evidence="2">Belongs to the fimbrial protein family.</text>
</comment>
<evidence type="ECO:0000256" key="5">
    <source>
        <dbReference type="SAM" id="SignalP"/>
    </source>
</evidence>
<dbReference type="InterPro" id="IPR008966">
    <property type="entry name" value="Adhesion_dom_sf"/>
</dbReference>
<evidence type="ECO:0000256" key="1">
    <source>
        <dbReference type="ARBA" id="ARBA00004561"/>
    </source>
</evidence>
<dbReference type="SUPFAM" id="SSF49401">
    <property type="entry name" value="Bacterial adhesins"/>
    <property type="match status" value="1"/>
</dbReference>
<protein>
    <submittedName>
        <fullName evidence="6">Fimbrial protein</fullName>
    </submittedName>
</protein>
<dbReference type="Gene3D" id="2.60.40.1090">
    <property type="entry name" value="Fimbrial-type adhesion domain"/>
    <property type="match status" value="1"/>
</dbReference>
<dbReference type="InterPro" id="IPR050263">
    <property type="entry name" value="Bact_Fimbrial_Adh_Pro"/>
</dbReference>
<gene>
    <name evidence="6" type="ORF">WJ96_19995</name>
</gene>
<proteinExistence type="inferred from homology"/>
<evidence type="ECO:0000256" key="2">
    <source>
        <dbReference type="ARBA" id="ARBA00006671"/>
    </source>
</evidence>
<comment type="caution">
    <text evidence="6">The sequence shown here is derived from an EMBL/GenBank/DDBJ whole genome shotgun (WGS) entry which is preliminary data.</text>
</comment>
<feature type="signal peptide" evidence="5">
    <location>
        <begin position="1"/>
        <end position="25"/>
    </location>
</feature>
<dbReference type="AlphaFoldDB" id="A0AAW3MRJ6"/>
<name>A0AAW3MRJ6_9BURK</name>
<dbReference type="GO" id="GO:0009289">
    <property type="term" value="C:pilus"/>
    <property type="evidence" value="ECO:0007669"/>
    <property type="project" value="UniProtKB-SubCell"/>
</dbReference>
<keyword evidence="7" id="KW-1185">Reference proteome</keyword>
<dbReference type="Proteomes" id="UP000056453">
    <property type="component" value="Unassembled WGS sequence"/>
</dbReference>
<dbReference type="InterPro" id="IPR036937">
    <property type="entry name" value="Adhesion_dom_fimbrial_sf"/>
</dbReference>
<dbReference type="Pfam" id="PF16970">
    <property type="entry name" value="FimA"/>
    <property type="match status" value="1"/>
</dbReference>
<evidence type="ECO:0000256" key="3">
    <source>
        <dbReference type="ARBA" id="ARBA00022729"/>
    </source>
</evidence>
<dbReference type="GO" id="GO:0043709">
    <property type="term" value="P:cell adhesion involved in single-species biofilm formation"/>
    <property type="evidence" value="ECO:0007669"/>
    <property type="project" value="TreeGrafter"/>
</dbReference>
<accession>A0AAW3MRJ6</accession>
<feature type="chain" id="PRO_5043722175" evidence="5">
    <location>
        <begin position="26"/>
        <end position="182"/>
    </location>
</feature>
<dbReference type="PANTHER" id="PTHR33420">
    <property type="entry name" value="FIMBRIAL SUBUNIT ELFA-RELATED"/>
    <property type="match status" value="1"/>
</dbReference>
<keyword evidence="3 5" id="KW-0732">Signal</keyword>
<dbReference type="EMBL" id="LPBJ01000094">
    <property type="protein sequence ID" value="KVP89797.1"/>
    <property type="molecule type" value="Genomic_DNA"/>
</dbReference>
<keyword evidence="4" id="KW-0281">Fimbrium</keyword>
<reference evidence="6 7" key="1">
    <citation type="submission" date="2015-11" db="EMBL/GenBank/DDBJ databases">
        <title>Expanding the genomic diversity of Burkholderia species for the development of highly accurate diagnostics.</title>
        <authorList>
            <person name="Sahl J."/>
            <person name="Keim P."/>
            <person name="Wagner D."/>
        </authorList>
    </citation>
    <scope>NUCLEOTIDE SEQUENCE [LARGE SCALE GENOMIC DNA]</scope>
    <source>
        <strain evidence="6 7">MSMB1808WGS</strain>
    </source>
</reference>
<organism evidence="6 7">
    <name type="scientific">Burkholderia ubonensis</name>
    <dbReference type="NCBI Taxonomy" id="101571"/>
    <lineage>
        <taxon>Bacteria</taxon>
        <taxon>Pseudomonadati</taxon>
        <taxon>Pseudomonadota</taxon>
        <taxon>Betaproteobacteria</taxon>
        <taxon>Burkholderiales</taxon>
        <taxon>Burkholderiaceae</taxon>
        <taxon>Burkholderia</taxon>
        <taxon>Burkholderia cepacia complex</taxon>
    </lineage>
</organism>
<evidence type="ECO:0000256" key="4">
    <source>
        <dbReference type="ARBA" id="ARBA00023263"/>
    </source>
</evidence>